<comment type="caution">
    <text evidence="1">The sequence shown here is derived from an EMBL/GenBank/DDBJ whole genome shotgun (WGS) entry which is preliminary data.</text>
</comment>
<evidence type="ECO:0000313" key="1">
    <source>
        <dbReference type="EMBL" id="MBK4717625.1"/>
    </source>
</evidence>
<accession>A0ABS1HS21</accession>
<reference evidence="1 2" key="1">
    <citation type="submission" date="2021-01" db="EMBL/GenBank/DDBJ databases">
        <title>Azospirillum sp. YIM DDC1 draft genome.</title>
        <authorList>
            <person name="Wang Y.-X."/>
        </authorList>
    </citation>
    <scope>NUCLEOTIDE SEQUENCE [LARGE SCALE GENOMIC DNA]</scope>
    <source>
        <strain evidence="1 2">YIM DDC1</strain>
    </source>
</reference>
<name>A0ABS1HS21_9PROT</name>
<protein>
    <submittedName>
        <fullName evidence="1">Uncharacterized protein</fullName>
    </submittedName>
</protein>
<keyword evidence="2" id="KW-1185">Reference proteome</keyword>
<organism evidence="1 2">
    <name type="scientific">Azospirillum aestuarii</name>
    <dbReference type="NCBI Taxonomy" id="2802052"/>
    <lineage>
        <taxon>Bacteria</taxon>
        <taxon>Pseudomonadati</taxon>
        <taxon>Pseudomonadota</taxon>
        <taxon>Alphaproteobacteria</taxon>
        <taxon>Rhodospirillales</taxon>
        <taxon>Azospirillaceae</taxon>
        <taxon>Azospirillum</taxon>
    </lineage>
</organism>
<proteinExistence type="predicted"/>
<dbReference type="EMBL" id="JAEPIV010000001">
    <property type="protein sequence ID" value="MBK4717625.1"/>
    <property type="molecule type" value="Genomic_DNA"/>
</dbReference>
<dbReference type="RefSeq" id="WP_200483986.1">
    <property type="nucleotide sequence ID" value="NZ_JAEPIV010000001.1"/>
</dbReference>
<evidence type="ECO:0000313" key="2">
    <source>
        <dbReference type="Proteomes" id="UP000654452"/>
    </source>
</evidence>
<sequence>MMETDFFPVKYQIEEFGLTPRECELLIVFRNGLLRSSRALPSGAYLAAEMSAEADNVVEDHKQFGRSRAYILDDTAELPYEVHDLAEKLGRLEPWQAAAIEFFIYGFWAGVQQGRGEE</sequence>
<dbReference type="Proteomes" id="UP000654452">
    <property type="component" value="Unassembled WGS sequence"/>
</dbReference>
<gene>
    <name evidence="1" type="ORF">JJL56_01965</name>
</gene>